<keyword evidence="2" id="KW-0812">Transmembrane</keyword>
<feature type="region of interest" description="Disordered" evidence="1">
    <location>
        <begin position="118"/>
        <end position="163"/>
    </location>
</feature>
<comment type="caution">
    <text evidence="3">The sequence shown here is derived from an EMBL/GenBank/DDBJ whole genome shotgun (WGS) entry which is preliminary data.</text>
</comment>
<name>A0A7W4V2B9_9MICO</name>
<sequence length="287" mass="31089">MTEETTEPSARSGAYTLPTWVRWLLGLLGIISAFGAVLVLTKEHPSDLAASTILVITGVAWLLALVGRLPKSFEVAGMTLEYEQDEMADFISTLRGSGIEQDTEDALLKQLSAMSRDKRTFRKAKNQSNKTSSDDSTRMSEPDGDEYVDDSGQAQSGAESTGIPKWISELADGNQVGRSEPVRGAGRGNPPIVDFKLTVGGVGVVVQTPRAWSPTSLGLLRARIERVLAEGTDVSFAVVVSPPEALEKIEREFRSVSDELSQRIKIYAADKVEPKAVRQAVERLGRA</sequence>
<feature type="transmembrane region" description="Helical" evidence="2">
    <location>
        <begin position="20"/>
        <end position="41"/>
    </location>
</feature>
<dbReference type="EMBL" id="JACHWQ010000002">
    <property type="protein sequence ID" value="MBB2975525.1"/>
    <property type="molecule type" value="Genomic_DNA"/>
</dbReference>
<dbReference type="AlphaFoldDB" id="A0A7W4V2B9"/>
<evidence type="ECO:0000313" key="3">
    <source>
        <dbReference type="EMBL" id="MBB2975525.1"/>
    </source>
</evidence>
<feature type="transmembrane region" description="Helical" evidence="2">
    <location>
        <begin position="48"/>
        <end position="66"/>
    </location>
</feature>
<reference evidence="3 4" key="1">
    <citation type="submission" date="2020-08" db="EMBL/GenBank/DDBJ databases">
        <title>Sequencing the genomes of 1000 actinobacteria strains.</title>
        <authorList>
            <person name="Klenk H.-P."/>
        </authorList>
    </citation>
    <scope>NUCLEOTIDE SEQUENCE [LARGE SCALE GENOMIC DNA]</scope>
    <source>
        <strain evidence="3 4">DSM 27099</strain>
    </source>
</reference>
<accession>A0A7W4V2B9</accession>
<evidence type="ECO:0000313" key="4">
    <source>
        <dbReference type="Proteomes" id="UP000529310"/>
    </source>
</evidence>
<organism evidence="3 4">
    <name type="scientific">Microbacterium endophyticum</name>
    <dbReference type="NCBI Taxonomy" id="1526412"/>
    <lineage>
        <taxon>Bacteria</taxon>
        <taxon>Bacillati</taxon>
        <taxon>Actinomycetota</taxon>
        <taxon>Actinomycetes</taxon>
        <taxon>Micrococcales</taxon>
        <taxon>Microbacteriaceae</taxon>
        <taxon>Microbacterium</taxon>
    </lineage>
</organism>
<dbReference type="Proteomes" id="UP000529310">
    <property type="component" value="Unassembled WGS sequence"/>
</dbReference>
<proteinExistence type="predicted"/>
<feature type="compositionally biased region" description="Basic and acidic residues" evidence="1">
    <location>
        <begin position="132"/>
        <end position="141"/>
    </location>
</feature>
<keyword evidence="4" id="KW-1185">Reference proteome</keyword>
<keyword evidence="2" id="KW-0472">Membrane</keyword>
<dbReference type="RefSeq" id="WP_165139572.1">
    <property type="nucleotide sequence ID" value="NZ_CP049255.1"/>
</dbReference>
<evidence type="ECO:0000256" key="1">
    <source>
        <dbReference type="SAM" id="MobiDB-lite"/>
    </source>
</evidence>
<protein>
    <submittedName>
        <fullName evidence="3">Uncharacterized protein</fullName>
    </submittedName>
</protein>
<keyword evidence="2" id="KW-1133">Transmembrane helix</keyword>
<evidence type="ECO:0000256" key="2">
    <source>
        <dbReference type="SAM" id="Phobius"/>
    </source>
</evidence>
<gene>
    <name evidence="3" type="ORF">FHX49_001091</name>
</gene>